<evidence type="ECO:0000313" key="2">
    <source>
        <dbReference type="Proteomes" id="UP000193922"/>
    </source>
</evidence>
<dbReference type="EMBL" id="MCFD01000008">
    <property type="protein sequence ID" value="ORX69101.1"/>
    <property type="molecule type" value="Genomic_DNA"/>
</dbReference>
<dbReference type="Proteomes" id="UP000193922">
    <property type="component" value="Unassembled WGS sequence"/>
</dbReference>
<protein>
    <submittedName>
        <fullName evidence="1">Uncharacterized protein</fullName>
    </submittedName>
</protein>
<organism evidence="1 2">
    <name type="scientific">Linderina pennispora</name>
    <dbReference type="NCBI Taxonomy" id="61395"/>
    <lineage>
        <taxon>Eukaryota</taxon>
        <taxon>Fungi</taxon>
        <taxon>Fungi incertae sedis</taxon>
        <taxon>Zoopagomycota</taxon>
        <taxon>Kickxellomycotina</taxon>
        <taxon>Kickxellomycetes</taxon>
        <taxon>Kickxellales</taxon>
        <taxon>Kickxellaceae</taxon>
        <taxon>Linderina</taxon>
    </lineage>
</organism>
<reference evidence="1 2" key="1">
    <citation type="submission" date="2016-07" db="EMBL/GenBank/DDBJ databases">
        <title>Pervasive Adenine N6-methylation of Active Genes in Fungi.</title>
        <authorList>
            <consortium name="DOE Joint Genome Institute"/>
            <person name="Mondo S.J."/>
            <person name="Dannebaum R.O."/>
            <person name="Kuo R.C."/>
            <person name="Labutti K."/>
            <person name="Haridas S."/>
            <person name="Kuo A."/>
            <person name="Salamov A."/>
            <person name="Ahrendt S.R."/>
            <person name="Lipzen A."/>
            <person name="Sullivan W."/>
            <person name="Andreopoulos W.B."/>
            <person name="Clum A."/>
            <person name="Lindquist E."/>
            <person name="Daum C."/>
            <person name="Ramamoorthy G.K."/>
            <person name="Gryganskyi A."/>
            <person name="Culley D."/>
            <person name="Magnuson J.K."/>
            <person name="James T.Y."/>
            <person name="O'Malley M.A."/>
            <person name="Stajich J.E."/>
            <person name="Spatafora J.W."/>
            <person name="Visel A."/>
            <person name="Grigoriev I.V."/>
        </authorList>
    </citation>
    <scope>NUCLEOTIDE SEQUENCE [LARGE SCALE GENOMIC DNA]</scope>
    <source>
        <strain evidence="1 2">ATCC 12442</strain>
    </source>
</reference>
<dbReference type="RefSeq" id="XP_040742833.1">
    <property type="nucleotide sequence ID" value="XM_040883789.1"/>
</dbReference>
<dbReference type="AlphaFoldDB" id="A0A1Y1W6F8"/>
<proteinExistence type="predicted"/>
<accession>A0A1Y1W6F8</accession>
<keyword evidence="2" id="KW-1185">Reference proteome</keyword>
<gene>
    <name evidence="1" type="ORF">DL89DRAFT_171557</name>
</gene>
<sequence length="133" mass="14829">MLPVGTQSRERTLLLCRCWVDSLDATHLAAFLAYLSSGCCGPRSNGFHPLYFNSRPFSLKLLTVQLMSKAQQLKPGVYIHPACRPALITSYSTTVCERGRGIGYGELLCPDCTCVFRTEAERKFHMLFACFGL</sequence>
<name>A0A1Y1W6F8_9FUNG</name>
<dbReference type="GeneID" id="63800437"/>
<comment type="caution">
    <text evidence="1">The sequence shown here is derived from an EMBL/GenBank/DDBJ whole genome shotgun (WGS) entry which is preliminary data.</text>
</comment>
<evidence type="ECO:0000313" key="1">
    <source>
        <dbReference type="EMBL" id="ORX69101.1"/>
    </source>
</evidence>